<proteinExistence type="predicted"/>
<gene>
    <name evidence="1" type="ORF">NPIL_701161</name>
</gene>
<accession>A0A8X6T6I5</accession>
<name>A0A8X6T6I5_NEPPI</name>
<dbReference type="EMBL" id="BMAW01051852">
    <property type="protein sequence ID" value="GFS82735.1"/>
    <property type="molecule type" value="Genomic_DNA"/>
</dbReference>
<comment type="caution">
    <text evidence="1">The sequence shown here is derived from an EMBL/GenBank/DDBJ whole genome shotgun (WGS) entry which is preliminary data.</text>
</comment>
<evidence type="ECO:0000313" key="2">
    <source>
        <dbReference type="Proteomes" id="UP000887013"/>
    </source>
</evidence>
<reference evidence="1" key="1">
    <citation type="submission" date="2020-08" db="EMBL/GenBank/DDBJ databases">
        <title>Multicomponent nature underlies the extraordinary mechanical properties of spider dragline silk.</title>
        <authorList>
            <person name="Kono N."/>
            <person name="Nakamura H."/>
            <person name="Mori M."/>
            <person name="Yoshida Y."/>
            <person name="Ohtoshi R."/>
            <person name="Malay A.D."/>
            <person name="Moran D.A.P."/>
            <person name="Tomita M."/>
            <person name="Numata K."/>
            <person name="Arakawa K."/>
        </authorList>
    </citation>
    <scope>NUCLEOTIDE SEQUENCE</scope>
</reference>
<sequence length="207" mass="23737">MDKSGNSSEEVSEFSCIDLCELDLEEAYHKVDSFNDAKSSEKFCDLLVKLIYYNSKLNSDQPDLKLISETQHIIIRCALKSNKLLFVDLKYYLQQILENVRQQPTATFPPPSQDRKKKTKRALTSPVLANKDSKKSKRVDLTDLSDNVSKTMNSALPPPHLDVRAKMTLSLLKQIPCLHLCKLRKIKRVKLRITTALPSSRKIIEYR</sequence>
<protein>
    <submittedName>
        <fullName evidence="1">Uncharacterized protein</fullName>
    </submittedName>
</protein>
<dbReference type="AlphaFoldDB" id="A0A8X6T6I5"/>
<evidence type="ECO:0000313" key="1">
    <source>
        <dbReference type="EMBL" id="GFS82735.1"/>
    </source>
</evidence>
<organism evidence="1 2">
    <name type="scientific">Nephila pilipes</name>
    <name type="common">Giant wood spider</name>
    <name type="synonym">Nephila maculata</name>
    <dbReference type="NCBI Taxonomy" id="299642"/>
    <lineage>
        <taxon>Eukaryota</taxon>
        <taxon>Metazoa</taxon>
        <taxon>Ecdysozoa</taxon>
        <taxon>Arthropoda</taxon>
        <taxon>Chelicerata</taxon>
        <taxon>Arachnida</taxon>
        <taxon>Araneae</taxon>
        <taxon>Araneomorphae</taxon>
        <taxon>Entelegynae</taxon>
        <taxon>Araneoidea</taxon>
        <taxon>Nephilidae</taxon>
        <taxon>Nephila</taxon>
    </lineage>
</organism>
<keyword evidence="2" id="KW-1185">Reference proteome</keyword>
<dbReference type="Proteomes" id="UP000887013">
    <property type="component" value="Unassembled WGS sequence"/>
</dbReference>